<dbReference type="InterPro" id="IPR012340">
    <property type="entry name" value="NA-bd_OB-fold"/>
</dbReference>
<dbReference type="SUPFAM" id="SSF102114">
    <property type="entry name" value="Radical SAM enzymes"/>
    <property type="match status" value="1"/>
</dbReference>
<accession>A0A0S8JWU1</accession>
<dbReference type="Pfam" id="PF18693">
    <property type="entry name" value="TRAM_2"/>
    <property type="match status" value="1"/>
</dbReference>
<feature type="domain" description="Radical SAM core" evidence="2">
    <location>
        <begin position="1"/>
        <end position="94"/>
    </location>
</feature>
<dbReference type="InterPro" id="IPR002792">
    <property type="entry name" value="TRAM_dom"/>
</dbReference>
<dbReference type="Gene3D" id="2.40.50.140">
    <property type="entry name" value="Nucleic acid-binding proteins"/>
    <property type="match status" value="1"/>
</dbReference>
<dbReference type="PANTHER" id="PTHR43837:SF1">
    <property type="entry name" value="RIBOSOMAL PROTEIN US12 METHYLTHIOTRANSFERASE RIMO"/>
    <property type="match status" value="1"/>
</dbReference>
<dbReference type="GO" id="GO:0035599">
    <property type="term" value="F:aspartic acid methylthiotransferase activity"/>
    <property type="evidence" value="ECO:0007669"/>
    <property type="project" value="TreeGrafter"/>
</dbReference>
<sequence length="166" mass="19156">TGMDRIVTTMARLKKIRNMVIRTTIIVGFPSESDNEFSELMEFVETGYIDWLGVFPYYCEPGTNAAKLDQLPDDLIEARYRKATAIQQKLVRQKNQEREGDVCKVLVHAREDEFIGHTEFAAPEIDSQVFIKDNTLELGKYHDVRITTTRDHDLQGELAYERNGVR</sequence>
<dbReference type="GO" id="GO:0051539">
    <property type="term" value="F:4 iron, 4 sulfur cluster binding"/>
    <property type="evidence" value="ECO:0007669"/>
    <property type="project" value="InterPro"/>
</dbReference>
<feature type="domain" description="TRAM" evidence="1">
    <location>
        <begin position="96"/>
        <end position="160"/>
    </location>
</feature>
<dbReference type="Gene3D" id="3.30.750.200">
    <property type="match status" value="1"/>
</dbReference>
<proteinExistence type="predicted"/>
<dbReference type="Proteomes" id="UP000050975">
    <property type="component" value="Unassembled WGS sequence"/>
</dbReference>
<evidence type="ECO:0000313" key="4">
    <source>
        <dbReference type="Proteomes" id="UP000050975"/>
    </source>
</evidence>
<dbReference type="PROSITE" id="PS51918">
    <property type="entry name" value="RADICAL_SAM"/>
    <property type="match status" value="1"/>
</dbReference>
<name>A0A0S8JWU1_UNCW3</name>
<evidence type="ECO:0000259" key="1">
    <source>
        <dbReference type="PROSITE" id="PS50926"/>
    </source>
</evidence>
<dbReference type="InterPro" id="IPR058240">
    <property type="entry name" value="rSAM_sf"/>
</dbReference>
<feature type="non-terminal residue" evidence="3">
    <location>
        <position position="1"/>
    </location>
</feature>
<dbReference type="GO" id="GO:0005829">
    <property type="term" value="C:cytosol"/>
    <property type="evidence" value="ECO:0007669"/>
    <property type="project" value="TreeGrafter"/>
</dbReference>
<dbReference type="PANTHER" id="PTHR43837">
    <property type="entry name" value="RIBOSOMAL PROTEIN S12 METHYLTHIOTRANSFERASE RIMO"/>
    <property type="match status" value="1"/>
</dbReference>
<protein>
    <submittedName>
        <fullName evidence="3">Uncharacterized protein</fullName>
    </submittedName>
</protein>
<evidence type="ECO:0000313" key="3">
    <source>
        <dbReference type="EMBL" id="KPL13484.1"/>
    </source>
</evidence>
<dbReference type="InterPro" id="IPR005840">
    <property type="entry name" value="Ribosomal_uS12_MeSTrfase_RimO"/>
</dbReference>
<gene>
    <name evidence="3" type="ORF">AMJ74_05165</name>
</gene>
<dbReference type="PROSITE" id="PS50926">
    <property type="entry name" value="TRAM"/>
    <property type="match status" value="1"/>
</dbReference>
<organism evidence="3 4">
    <name type="scientific">candidate division WOR_3 bacterium SM1_77</name>
    <dbReference type="NCBI Taxonomy" id="1703778"/>
    <lineage>
        <taxon>Bacteria</taxon>
        <taxon>Bacteria division WOR-3</taxon>
    </lineage>
</organism>
<dbReference type="AlphaFoldDB" id="A0A0S8JWU1"/>
<reference evidence="3 4" key="1">
    <citation type="journal article" date="2015" name="Microbiome">
        <title>Genomic resolution of linkages in carbon, nitrogen, and sulfur cycling among widespread estuary sediment bacteria.</title>
        <authorList>
            <person name="Baker B.J."/>
            <person name="Lazar C.S."/>
            <person name="Teske A.P."/>
            <person name="Dick G.J."/>
        </authorList>
    </citation>
    <scope>NUCLEOTIDE SEQUENCE [LARGE SCALE GENOMIC DNA]</scope>
    <source>
        <strain evidence="3">SM1_77</strain>
    </source>
</reference>
<dbReference type="InterPro" id="IPR007197">
    <property type="entry name" value="rSAM"/>
</dbReference>
<comment type="caution">
    <text evidence="3">The sequence shown here is derived from an EMBL/GenBank/DDBJ whole genome shotgun (WGS) entry which is preliminary data.</text>
</comment>
<evidence type="ECO:0000259" key="2">
    <source>
        <dbReference type="PROSITE" id="PS51918"/>
    </source>
</evidence>
<dbReference type="EMBL" id="LJVE01000101">
    <property type="protein sequence ID" value="KPL13484.1"/>
    <property type="molecule type" value="Genomic_DNA"/>
</dbReference>